<keyword evidence="4" id="KW-1185">Reference proteome</keyword>
<accession>A0A939ER49</accession>
<feature type="coiled-coil region" evidence="1">
    <location>
        <begin position="111"/>
        <end position="148"/>
    </location>
</feature>
<feature type="region of interest" description="Disordered" evidence="2">
    <location>
        <begin position="25"/>
        <end position="63"/>
    </location>
</feature>
<dbReference type="EMBL" id="JAFLNF010000007">
    <property type="protein sequence ID" value="MBO0346577.1"/>
    <property type="molecule type" value="Genomic_DNA"/>
</dbReference>
<dbReference type="Proteomes" id="UP000664779">
    <property type="component" value="Unassembled WGS sequence"/>
</dbReference>
<evidence type="ECO:0000256" key="2">
    <source>
        <dbReference type="SAM" id="MobiDB-lite"/>
    </source>
</evidence>
<evidence type="ECO:0000313" key="3">
    <source>
        <dbReference type="EMBL" id="MBO0346577.1"/>
    </source>
</evidence>
<name>A0A939ER49_9HYPH</name>
<sequence>MLPIASMPEEGGETLDNRVSALEAQVQAGSTASAEGSDVSERLSALETKVETASSAEGASTDPAALDALRQDIAALSARVEAGAANGAGTDAAQVDLSGITSEIEGLKSSLSSVEDEIKTADALSANLQELQSTVSGLSDQVDSVEATAKAAQSAVSTSDVSLKTLADSQSRSSESLAALSGDIQTLSGRVAANQTAIKEQLDTMSKRLAAVEATMGDATARELAARALSIAALKSAIDSGRPYQAELAAVRAGLPADMDLSALTAHADKGVSPTPTLIAEFPATARAMFAAITKPGRDGDVFDSLLSGARSLIAVRGPGDVSGEGPEAELRRMERAVGQADLETALAAYDKLPDPAKDVGAEWAERARARVAVDTLTRQTSDEVLRALGARDS</sequence>
<comment type="caution">
    <text evidence="3">The sequence shown here is derived from an EMBL/GenBank/DDBJ whole genome shotgun (WGS) entry which is preliminary data.</text>
</comment>
<dbReference type="AlphaFoldDB" id="A0A939ER49"/>
<evidence type="ECO:0000256" key="1">
    <source>
        <dbReference type="SAM" id="Coils"/>
    </source>
</evidence>
<organism evidence="3 4">
    <name type="scientific">Roseibium limicola</name>
    <dbReference type="NCBI Taxonomy" id="2816037"/>
    <lineage>
        <taxon>Bacteria</taxon>
        <taxon>Pseudomonadati</taxon>
        <taxon>Pseudomonadota</taxon>
        <taxon>Alphaproteobacteria</taxon>
        <taxon>Hyphomicrobiales</taxon>
        <taxon>Stappiaceae</taxon>
        <taxon>Roseibium</taxon>
    </lineage>
</organism>
<keyword evidence="1" id="KW-0175">Coiled coil</keyword>
<gene>
    <name evidence="3" type="ORF">J0X15_15200</name>
</gene>
<evidence type="ECO:0000313" key="4">
    <source>
        <dbReference type="Proteomes" id="UP000664779"/>
    </source>
</evidence>
<proteinExistence type="predicted"/>
<reference evidence="3" key="1">
    <citation type="submission" date="2021-03" db="EMBL/GenBank/DDBJ databases">
        <title>Roseibium sp. CAU 1637 isolated from Incheon.</title>
        <authorList>
            <person name="Kim W."/>
        </authorList>
    </citation>
    <scope>NUCLEOTIDE SEQUENCE</scope>
    <source>
        <strain evidence="3">CAU 1637</strain>
    </source>
</reference>
<evidence type="ECO:0008006" key="5">
    <source>
        <dbReference type="Google" id="ProtNLM"/>
    </source>
</evidence>
<dbReference type="Gene3D" id="1.20.58.60">
    <property type="match status" value="1"/>
</dbReference>
<protein>
    <recommendedName>
        <fullName evidence="5">Phage tail protein</fullName>
    </recommendedName>
</protein>